<evidence type="ECO:0000313" key="15">
    <source>
        <dbReference type="EMBL" id="CAE2284957.1"/>
    </source>
</evidence>
<accession>A0A7S4NFV0</accession>
<dbReference type="InterPro" id="IPR029044">
    <property type="entry name" value="Nucleotide-diphossugar_trans"/>
</dbReference>
<evidence type="ECO:0000256" key="1">
    <source>
        <dbReference type="ARBA" id="ARBA00004606"/>
    </source>
</evidence>
<feature type="binding site" evidence="10">
    <location>
        <position position="240"/>
    </location>
    <ligand>
        <name>Mn(2+)</name>
        <dbReference type="ChEBI" id="CHEBI:29035"/>
    </ligand>
</feature>
<protein>
    <recommendedName>
        <fullName evidence="16">Galactosylgalactosylxylosylprotein 3-beta-glucuronosyltransferase</fullName>
    </recommendedName>
</protein>
<dbReference type="GO" id="GO:0000139">
    <property type="term" value="C:Golgi membrane"/>
    <property type="evidence" value="ECO:0007669"/>
    <property type="project" value="TreeGrafter"/>
</dbReference>
<keyword evidence="3" id="KW-0808">Transferase</keyword>
<feature type="glycosylation site" description="N-linked (GlcNAc...) asparagine" evidence="12">
    <location>
        <position position="346"/>
    </location>
</feature>
<dbReference type="EMBL" id="HBKQ01058245">
    <property type="protein sequence ID" value="CAE2284957.1"/>
    <property type="molecule type" value="Transcribed_RNA"/>
</dbReference>
<reference evidence="15" key="1">
    <citation type="submission" date="2021-01" db="EMBL/GenBank/DDBJ databases">
        <authorList>
            <person name="Corre E."/>
            <person name="Pelletier E."/>
            <person name="Niang G."/>
            <person name="Scheremetjew M."/>
            <person name="Finn R."/>
            <person name="Kale V."/>
            <person name="Holt S."/>
            <person name="Cochrane G."/>
            <person name="Meng A."/>
            <person name="Brown T."/>
            <person name="Cohen L."/>
        </authorList>
    </citation>
    <scope>NUCLEOTIDE SEQUENCE</scope>
    <source>
        <strain evidence="15">Isolate 1302-5</strain>
    </source>
</reference>
<evidence type="ECO:0000256" key="12">
    <source>
        <dbReference type="PIRSR" id="PIRSR605027-6"/>
    </source>
</evidence>
<comment type="cofactor">
    <cofactor evidence="10">
        <name>Mn(2+)</name>
        <dbReference type="ChEBI" id="CHEBI:29035"/>
    </cofactor>
</comment>
<keyword evidence="5" id="KW-0735">Signal-anchor</keyword>
<evidence type="ECO:0000256" key="9">
    <source>
        <dbReference type="PIRSR" id="PIRSR605027-1"/>
    </source>
</evidence>
<feature type="compositionally biased region" description="Basic and acidic residues" evidence="13">
    <location>
        <begin position="60"/>
        <end position="72"/>
    </location>
</feature>
<keyword evidence="10" id="KW-0464">Manganese</keyword>
<feature type="chain" id="PRO_5030961893" description="Galactosylgalactosylxylosylprotein 3-beta-glucuronosyltransferase" evidence="14">
    <location>
        <begin position="28"/>
        <end position="379"/>
    </location>
</feature>
<dbReference type="PANTHER" id="PTHR10896:SF65">
    <property type="entry name" value="GALACTOSYLGALACTOSYLXYLOSYLPROTEIN 3-BETA-GLUCURONOSYLTRANSFERASE 3"/>
    <property type="match status" value="1"/>
</dbReference>
<keyword evidence="6" id="KW-1133">Transmembrane helix</keyword>
<feature type="signal peptide" evidence="14">
    <location>
        <begin position="1"/>
        <end position="27"/>
    </location>
</feature>
<evidence type="ECO:0008006" key="16">
    <source>
        <dbReference type="Google" id="ProtNLM"/>
    </source>
</evidence>
<dbReference type="AlphaFoldDB" id="A0A7S4NFV0"/>
<evidence type="ECO:0000256" key="11">
    <source>
        <dbReference type="PIRSR" id="PIRSR605027-4"/>
    </source>
</evidence>
<evidence type="ECO:0000256" key="7">
    <source>
        <dbReference type="ARBA" id="ARBA00023136"/>
    </source>
</evidence>
<keyword evidence="8 12" id="KW-0325">Glycoprotein</keyword>
<evidence type="ECO:0000256" key="13">
    <source>
        <dbReference type="SAM" id="MobiDB-lite"/>
    </source>
</evidence>
<keyword evidence="4" id="KW-0812">Transmembrane</keyword>
<comment type="subcellular location">
    <subcellularLocation>
        <location evidence="1">Membrane</location>
        <topology evidence="1">Single-pass type II membrane protein</topology>
    </subcellularLocation>
</comment>
<keyword evidence="14" id="KW-0732">Signal</keyword>
<evidence type="ECO:0000256" key="14">
    <source>
        <dbReference type="SAM" id="SignalP"/>
    </source>
</evidence>
<evidence type="ECO:0000256" key="6">
    <source>
        <dbReference type="ARBA" id="ARBA00022989"/>
    </source>
</evidence>
<organism evidence="15">
    <name type="scientific">Odontella aurita</name>
    <dbReference type="NCBI Taxonomy" id="265563"/>
    <lineage>
        <taxon>Eukaryota</taxon>
        <taxon>Sar</taxon>
        <taxon>Stramenopiles</taxon>
        <taxon>Ochrophyta</taxon>
        <taxon>Bacillariophyta</taxon>
        <taxon>Mediophyceae</taxon>
        <taxon>Biddulphiophycidae</taxon>
        <taxon>Eupodiscales</taxon>
        <taxon>Odontellaceae</taxon>
        <taxon>Odontella</taxon>
    </lineage>
</organism>
<evidence type="ECO:0000256" key="3">
    <source>
        <dbReference type="ARBA" id="ARBA00022679"/>
    </source>
</evidence>
<feature type="site" description="Interaction with galactose moiety of substrate glycoprotein" evidence="11">
    <location>
        <position position="271"/>
    </location>
</feature>
<evidence type="ECO:0000256" key="8">
    <source>
        <dbReference type="ARBA" id="ARBA00023180"/>
    </source>
</evidence>
<dbReference type="SUPFAM" id="SSF53448">
    <property type="entry name" value="Nucleotide-diphospho-sugar transferases"/>
    <property type="match status" value="1"/>
</dbReference>
<dbReference type="Gene3D" id="3.90.550.10">
    <property type="entry name" value="Spore Coat Polysaccharide Biosynthesis Protein SpsA, Chain A"/>
    <property type="match status" value="1"/>
</dbReference>
<comment type="similarity">
    <text evidence="2">Belongs to the glycosyltransferase 43 family.</text>
</comment>
<keyword evidence="10" id="KW-0479">Metal-binding</keyword>
<dbReference type="GO" id="GO:0015018">
    <property type="term" value="F:galactosylgalactosylxylosylprotein 3-beta-glucuronosyltransferase activity"/>
    <property type="evidence" value="ECO:0007669"/>
    <property type="project" value="InterPro"/>
</dbReference>
<keyword evidence="7" id="KW-0472">Membrane</keyword>
<dbReference type="InterPro" id="IPR005027">
    <property type="entry name" value="Glyco_trans_43"/>
</dbReference>
<evidence type="ECO:0000256" key="4">
    <source>
        <dbReference type="ARBA" id="ARBA00022692"/>
    </source>
</evidence>
<evidence type="ECO:0000256" key="2">
    <source>
        <dbReference type="ARBA" id="ARBA00007706"/>
    </source>
</evidence>
<dbReference type="Pfam" id="PF03360">
    <property type="entry name" value="Glyco_transf_43"/>
    <property type="match status" value="1"/>
</dbReference>
<proteinExistence type="inferred from homology"/>
<dbReference type="GO" id="GO:0005975">
    <property type="term" value="P:carbohydrate metabolic process"/>
    <property type="evidence" value="ECO:0007669"/>
    <property type="project" value="TreeGrafter"/>
</dbReference>
<evidence type="ECO:0000256" key="5">
    <source>
        <dbReference type="ARBA" id="ARBA00022968"/>
    </source>
</evidence>
<evidence type="ECO:0000256" key="10">
    <source>
        <dbReference type="PIRSR" id="PIRSR605027-3"/>
    </source>
</evidence>
<feature type="region of interest" description="Disordered" evidence="13">
    <location>
        <begin position="52"/>
        <end position="72"/>
    </location>
</feature>
<gene>
    <name evidence="15" type="ORF">OAUR00152_LOCUS39826</name>
</gene>
<dbReference type="GO" id="GO:0050650">
    <property type="term" value="P:chondroitin sulfate proteoglycan biosynthetic process"/>
    <property type="evidence" value="ECO:0007669"/>
    <property type="project" value="TreeGrafter"/>
</dbReference>
<dbReference type="PANTHER" id="PTHR10896">
    <property type="entry name" value="GALACTOSYLGALACTOSYLXYLOSYLPROTEIN 3-BETA-GLUCURONOSYLTRANSFERASE BETA-1,3-GLUCURONYLTRANSFERASE"/>
    <property type="match status" value="1"/>
</dbReference>
<name>A0A7S4NFV0_9STRA</name>
<sequence length="379" mass="42273">MMCRNFSLKSLLLTCFLTALLNPIVWNYQETSTLKRYQRNLRVVVSAKGANADQPISEGGSREQGEFSDGLKEDAVRDSTSRALDGVHPHITTVAAGVPNPGRSENATMDWLVESDLDDIAVRSRRVIYFVSPTYKRTSQMVDLNRLQQTLKLASIMNHERIYWIIVEDSPWCTKRVRDLLESSGLDYAHEAVLTPKGVPVLTSKGAKGAGHRGVAQRNLALRIISSIGAEGVVYFGDDDNAYNTQLFSELPYTRKVGILPVGFAALHTYERCEVSPATGRVIRFISGWEDNRKYPIDMGGFAFSTALLHMYKPTFRNSSYAGHLETNFIELLVSGYDELTPLAANCTKVLVWHVKTYIKEAKDITNDAAGFPILSRQT</sequence>
<feature type="active site" description="Proton donor/acceptor" evidence="9">
    <location>
        <position position="326"/>
    </location>
</feature>
<dbReference type="GO" id="GO:0046872">
    <property type="term" value="F:metal ion binding"/>
    <property type="evidence" value="ECO:0007669"/>
    <property type="project" value="UniProtKB-KW"/>
</dbReference>